<dbReference type="InterPro" id="IPR015443">
    <property type="entry name" value="Aldose_1-epimerase"/>
</dbReference>
<sequence>MQQRPTLTRRSALIAGGLALTGAVAPMPAAAAAPAAEQVDTEPPPPSGERGITSEPWGATADGTAVTRWTLRNHRGTTARILTLGGVLQSMLVPDRSGRLANVALGFGTLTPYLTNSPNFGAVIGRYANRIANGRFVLDGVTYQLPLNNRPNTLHGGPVGFARRVWGAALPFTAPGGLGLRLQYTDPAGEAGFPGTLSATVLYTLTEDDALRIDYHATTDAPTVVNLTNHSYWNLAGEGSGDIYDTLLQVYATRYVPINASSIPTGGFAPVTDTPFDFTTPRAIGERIRSSDQQLIYGRGYDHSFDITGGGEGQLVRAAQATDPRSGRRLTVWTTEPGVQLYTGNFLDGTVLGTGGQAYRQSDGFALETQHHPDSPNQPAFPSTVLRPGQTFRSATVYAFTAV</sequence>
<feature type="chain" id="PRO_5045066883" description="Aldose 1-epimerase" evidence="10">
    <location>
        <begin position="32"/>
        <end position="403"/>
    </location>
</feature>
<dbReference type="InterPro" id="IPR008183">
    <property type="entry name" value="Aldose_1/G6P_1-epimerase"/>
</dbReference>
<evidence type="ECO:0000313" key="11">
    <source>
        <dbReference type="EMBL" id="NHC15042.1"/>
    </source>
</evidence>
<comment type="catalytic activity">
    <reaction evidence="1 8">
        <text>alpha-D-glucose = beta-D-glucose</text>
        <dbReference type="Rhea" id="RHEA:10264"/>
        <dbReference type="ChEBI" id="CHEBI:15903"/>
        <dbReference type="ChEBI" id="CHEBI:17925"/>
        <dbReference type="EC" id="5.1.3.3"/>
    </reaction>
</comment>
<reference evidence="11 12" key="1">
    <citation type="submission" date="2020-03" db="EMBL/GenBank/DDBJ databases">
        <title>Two novel Motilibacter sp.</title>
        <authorList>
            <person name="Liu S."/>
        </authorList>
    </citation>
    <scope>NUCLEOTIDE SEQUENCE [LARGE SCALE GENOMIC DNA]</scope>
    <source>
        <strain evidence="11 12">E257</strain>
    </source>
</reference>
<dbReference type="RefSeq" id="WP_166283129.1">
    <property type="nucleotide sequence ID" value="NZ_JAANNP010000014.1"/>
</dbReference>
<dbReference type="EMBL" id="JAANNP010000014">
    <property type="protein sequence ID" value="NHC15042.1"/>
    <property type="molecule type" value="Genomic_DNA"/>
</dbReference>
<gene>
    <name evidence="11" type="ORF">G9H71_14730</name>
</gene>
<dbReference type="Pfam" id="PF01263">
    <property type="entry name" value="Aldose_epim"/>
    <property type="match status" value="1"/>
</dbReference>
<dbReference type="InterPro" id="IPR006311">
    <property type="entry name" value="TAT_signal"/>
</dbReference>
<evidence type="ECO:0000256" key="6">
    <source>
        <dbReference type="ARBA" id="ARBA00023235"/>
    </source>
</evidence>
<comment type="pathway">
    <text evidence="2 8">Carbohydrate metabolism; hexose metabolism.</text>
</comment>
<accession>A0ABX0GVQ9</accession>
<dbReference type="EC" id="5.1.3.3" evidence="4 8"/>
<organism evidence="11 12">
    <name type="scientific">Motilibacter deserti</name>
    <dbReference type="NCBI Taxonomy" id="2714956"/>
    <lineage>
        <taxon>Bacteria</taxon>
        <taxon>Bacillati</taxon>
        <taxon>Actinomycetota</taxon>
        <taxon>Actinomycetes</taxon>
        <taxon>Motilibacterales</taxon>
        <taxon>Motilibacteraceae</taxon>
        <taxon>Motilibacter</taxon>
    </lineage>
</organism>
<evidence type="ECO:0000313" key="12">
    <source>
        <dbReference type="Proteomes" id="UP000800981"/>
    </source>
</evidence>
<comment type="caution">
    <text evidence="11">The sequence shown here is derived from an EMBL/GenBank/DDBJ whole genome shotgun (WGS) entry which is preliminary data.</text>
</comment>
<evidence type="ECO:0000256" key="8">
    <source>
        <dbReference type="PIRNR" id="PIRNR005096"/>
    </source>
</evidence>
<keyword evidence="12" id="KW-1185">Reference proteome</keyword>
<dbReference type="InterPro" id="IPR011013">
    <property type="entry name" value="Gal_mutarotase_sf_dom"/>
</dbReference>
<evidence type="ECO:0000256" key="7">
    <source>
        <dbReference type="ARBA" id="ARBA00023277"/>
    </source>
</evidence>
<comment type="similarity">
    <text evidence="3 8">Belongs to the aldose epimerase family.</text>
</comment>
<dbReference type="SUPFAM" id="SSF74650">
    <property type="entry name" value="Galactose mutarotase-like"/>
    <property type="match status" value="1"/>
</dbReference>
<dbReference type="PIRSF" id="PIRSF005096">
    <property type="entry name" value="GALM"/>
    <property type="match status" value="1"/>
</dbReference>
<name>A0ABX0GVQ9_9ACTN</name>
<protein>
    <recommendedName>
        <fullName evidence="5 8">Aldose 1-epimerase</fullName>
        <ecNumber evidence="4 8">5.1.3.3</ecNumber>
    </recommendedName>
</protein>
<dbReference type="NCBIfam" id="NF008277">
    <property type="entry name" value="PRK11055.1"/>
    <property type="match status" value="1"/>
</dbReference>
<keyword evidence="10" id="KW-0732">Signal</keyword>
<dbReference type="CDD" id="cd09019">
    <property type="entry name" value="galactose_mutarotase_like"/>
    <property type="match status" value="1"/>
</dbReference>
<dbReference type="InterPro" id="IPR047215">
    <property type="entry name" value="Galactose_mutarotase-like"/>
</dbReference>
<keyword evidence="6 8" id="KW-0413">Isomerase</keyword>
<keyword evidence="7 8" id="KW-0119">Carbohydrate metabolism</keyword>
<evidence type="ECO:0000256" key="10">
    <source>
        <dbReference type="SAM" id="SignalP"/>
    </source>
</evidence>
<dbReference type="InterPro" id="IPR014718">
    <property type="entry name" value="GH-type_carb-bd"/>
</dbReference>
<dbReference type="InterPro" id="IPR018052">
    <property type="entry name" value="Ald1_epimerase_CS"/>
</dbReference>
<evidence type="ECO:0000256" key="5">
    <source>
        <dbReference type="ARBA" id="ARBA00014165"/>
    </source>
</evidence>
<feature type="region of interest" description="Disordered" evidence="9">
    <location>
        <begin position="31"/>
        <end position="59"/>
    </location>
</feature>
<dbReference type="PANTHER" id="PTHR10091">
    <property type="entry name" value="ALDOSE-1-EPIMERASE"/>
    <property type="match status" value="1"/>
</dbReference>
<evidence type="ECO:0000256" key="9">
    <source>
        <dbReference type="SAM" id="MobiDB-lite"/>
    </source>
</evidence>
<evidence type="ECO:0000256" key="2">
    <source>
        <dbReference type="ARBA" id="ARBA00005028"/>
    </source>
</evidence>
<proteinExistence type="inferred from homology"/>
<evidence type="ECO:0000256" key="1">
    <source>
        <dbReference type="ARBA" id="ARBA00001614"/>
    </source>
</evidence>
<dbReference type="PROSITE" id="PS51318">
    <property type="entry name" value="TAT"/>
    <property type="match status" value="1"/>
</dbReference>
<evidence type="ECO:0000256" key="4">
    <source>
        <dbReference type="ARBA" id="ARBA00013185"/>
    </source>
</evidence>
<dbReference type="Gene3D" id="2.70.98.10">
    <property type="match status" value="1"/>
</dbReference>
<dbReference type="PROSITE" id="PS00545">
    <property type="entry name" value="ALDOSE_1_EPIMERASE"/>
    <property type="match status" value="1"/>
</dbReference>
<evidence type="ECO:0000256" key="3">
    <source>
        <dbReference type="ARBA" id="ARBA00006206"/>
    </source>
</evidence>
<feature type="signal peptide" evidence="10">
    <location>
        <begin position="1"/>
        <end position="31"/>
    </location>
</feature>
<dbReference type="Proteomes" id="UP000800981">
    <property type="component" value="Unassembled WGS sequence"/>
</dbReference>
<dbReference type="PANTHER" id="PTHR10091:SF0">
    <property type="entry name" value="GALACTOSE MUTAROTASE"/>
    <property type="match status" value="1"/>
</dbReference>